<dbReference type="GO" id="GO:0003690">
    <property type="term" value="F:double-stranded DNA binding"/>
    <property type="evidence" value="ECO:0007669"/>
    <property type="project" value="TreeGrafter"/>
</dbReference>
<dbReference type="InterPro" id="IPR006551">
    <property type="entry name" value="Polynucleotide_phosphatase"/>
</dbReference>
<keyword evidence="2" id="KW-0808">Transferase</keyword>
<dbReference type="SUPFAM" id="SSF56784">
    <property type="entry name" value="HAD-like"/>
    <property type="match status" value="1"/>
</dbReference>
<dbReference type="FunFam" id="3.40.50.300:FF:000737">
    <property type="entry name" value="Bifunctional polynucleotide phosphatase/kinase"/>
    <property type="match status" value="1"/>
</dbReference>
<dbReference type="Gene3D" id="3.40.50.300">
    <property type="entry name" value="P-loop containing nucleotide triphosphate hydrolases"/>
    <property type="match status" value="1"/>
</dbReference>
<dbReference type="Pfam" id="PF13671">
    <property type="entry name" value="AAA_33"/>
    <property type="match status" value="1"/>
</dbReference>
<dbReference type="PANTHER" id="PTHR12083">
    <property type="entry name" value="BIFUNCTIONAL POLYNUCLEOTIDE PHOSPHATASE/KINASE"/>
    <property type="match status" value="1"/>
</dbReference>
<dbReference type="Gene3D" id="3.40.50.1000">
    <property type="entry name" value="HAD superfamily/HAD-like"/>
    <property type="match status" value="1"/>
</dbReference>
<dbReference type="OrthoDB" id="19045at2759"/>
<sequence>MKRAGSKATQSDSKVQKKEHPFFDMSPKKSSLKWINALESVLIARPSVKETARSKIAAFDLDGTLIATKSGRVFAKDEHDWKWWDPAVPKCIEALHDEGFKIVIFSNQNGLNSDNKIKGFQHKIESMLRQISSPVLVMAAMKKDKYRKPMTGMWEWLEHSNDDVSIDKSQSFYVGDAAGRENGWKPKYKKDHSCGDRKFADNINIAFHTPEEFFLKEARANFQWRGFNAKEHIASLLPLHTPESTPLVKESENEVIVCVGYPASGKSSFVKKHLVPKEYVYINQDTLKTRDRCIAACQTALNQKKSVVIDNTNPERATRALYIKLAQNAKVPVRCFYFGDNEELSQHNNYYRAVHKPEEKRDVLSSIAFRTFKSKLQEPSTVEGFEEVKRINFVFDGPDNEREAWQRWWH</sequence>
<dbReference type="NCBIfam" id="TIGR01664">
    <property type="entry name" value="DNA-3'-Pase"/>
    <property type="match status" value="1"/>
</dbReference>
<dbReference type="InterPro" id="IPR006549">
    <property type="entry name" value="HAD-SF_hydro_IIIA"/>
</dbReference>
<dbReference type="AlphaFoldDB" id="A0A0C9MW18"/>
<gene>
    <name evidence="2" type="ORF">MAM1_0118d05778</name>
</gene>
<name>A0A0C9MW18_9FUNG</name>
<dbReference type="CDD" id="cd01625">
    <property type="entry name" value="HAD_PNP"/>
    <property type="match status" value="1"/>
</dbReference>
<dbReference type="NCBIfam" id="TIGR01662">
    <property type="entry name" value="HAD-SF-IIIA"/>
    <property type="match status" value="1"/>
</dbReference>
<dbReference type="InterPro" id="IPR027417">
    <property type="entry name" value="P-loop_NTPase"/>
</dbReference>
<reference evidence="2" key="1">
    <citation type="submission" date="2014-09" db="EMBL/GenBank/DDBJ databases">
        <title>Draft genome sequence of an oleaginous Mucoromycotina fungus Mucor ambiguus NBRC6742.</title>
        <authorList>
            <person name="Takeda I."/>
            <person name="Yamane N."/>
            <person name="Morita T."/>
            <person name="Tamano K."/>
            <person name="Machida M."/>
            <person name="Baker S."/>
            <person name="Koike H."/>
        </authorList>
    </citation>
    <scope>NUCLEOTIDE SEQUENCE</scope>
    <source>
        <strain evidence="2">NBRC 6742</strain>
    </source>
</reference>
<dbReference type="SUPFAM" id="SSF52540">
    <property type="entry name" value="P-loop containing nucleoside triphosphate hydrolases"/>
    <property type="match status" value="1"/>
</dbReference>
<feature type="region of interest" description="Disordered" evidence="1">
    <location>
        <begin position="1"/>
        <end position="26"/>
    </location>
</feature>
<proteinExistence type="predicted"/>
<dbReference type="FunFam" id="3.40.50.1000:FF:000078">
    <property type="entry name" value="Bifunctional polynucleotide phosphatase/kinase"/>
    <property type="match status" value="1"/>
</dbReference>
<dbReference type="InterPro" id="IPR013954">
    <property type="entry name" value="PNK3P"/>
</dbReference>
<dbReference type="InterPro" id="IPR023214">
    <property type="entry name" value="HAD_sf"/>
</dbReference>
<dbReference type="GO" id="GO:0046403">
    <property type="term" value="F:polynucleotide 3'-phosphatase activity"/>
    <property type="evidence" value="ECO:0007669"/>
    <property type="project" value="TreeGrafter"/>
</dbReference>
<evidence type="ECO:0000313" key="2">
    <source>
        <dbReference type="EMBL" id="GAN06298.1"/>
    </source>
</evidence>
<accession>A0A0C9MW18</accession>
<dbReference type="EMBL" id="DF836407">
    <property type="protein sequence ID" value="GAN06298.1"/>
    <property type="molecule type" value="Genomic_DNA"/>
</dbReference>
<keyword evidence="2" id="KW-0418">Kinase</keyword>
<keyword evidence="3" id="KW-1185">Reference proteome</keyword>
<dbReference type="STRING" id="91626.A0A0C9MW18"/>
<dbReference type="Proteomes" id="UP000053815">
    <property type="component" value="Unassembled WGS sequence"/>
</dbReference>
<evidence type="ECO:0000313" key="3">
    <source>
        <dbReference type="Proteomes" id="UP000053815"/>
    </source>
</evidence>
<evidence type="ECO:0000256" key="1">
    <source>
        <dbReference type="SAM" id="MobiDB-lite"/>
    </source>
</evidence>
<dbReference type="GO" id="GO:0006281">
    <property type="term" value="P:DNA repair"/>
    <property type="evidence" value="ECO:0007669"/>
    <property type="project" value="TreeGrafter"/>
</dbReference>
<dbReference type="InterPro" id="IPR036412">
    <property type="entry name" value="HAD-like_sf"/>
</dbReference>
<dbReference type="GO" id="GO:0046404">
    <property type="term" value="F:ATP-dependent polydeoxyribonucleotide 5'-hydroxyl-kinase activity"/>
    <property type="evidence" value="ECO:0007669"/>
    <property type="project" value="TreeGrafter"/>
</dbReference>
<protein>
    <submittedName>
        <fullName evidence="2">Bifunctional polynucleotide phosphatase/kinase</fullName>
    </submittedName>
</protein>
<dbReference type="PANTHER" id="PTHR12083:SF9">
    <property type="entry name" value="BIFUNCTIONAL POLYNUCLEOTIDE PHOSPHATASE_KINASE"/>
    <property type="match status" value="1"/>
</dbReference>
<dbReference type="Pfam" id="PF08645">
    <property type="entry name" value="PNK3P"/>
    <property type="match status" value="1"/>
</dbReference>
<organism evidence="2">
    <name type="scientific">Mucor ambiguus</name>
    <dbReference type="NCBI Taxonomy" id="91626"/>
    <lineage>
        <taxon>Eukaryota</taxon>
        <taxon>Fungi</taxon>
        <taxon>Fungi incertae sedis</taxon>
        <taxon>Mucoromycota</taxon>
        <taxon>Mucoromycotina</taxon>
        <taxon>Mucoromycetes</taxon>
        <taxon>Mucorales</taxon>
        <taxon>Mucorineae</taxon>
        <taxon>Mucoraceae</taxon>
        <taxon>Mucor</taxon>
    </lineage>
</organism>